<sequence>MEKMYLPEDFKEFLKLLNDHDVQYLVVGGYAVGYHGYPRATGDLDVWIAIEASNAEKMVKVLQKFGFDVPELSNTLFLKQNNIIRMGYYPIRIEILTNISGVKFQECYNNRIVDDLDGLKVNFINATHLKINKKASGRHKDLNDLENLP</sequence>
<dbReference type="Proteomes" id="UP000189670">
    <property type="component" value="Unassembled WGS sequence"/>
</dbReference>
<reference evidence="2" key="1">
    <citation type="submission" date="2012-11" db="EMBL/GenBank/DDBJ databases">
        <authorList>
            <person name="Lucero-Rivera Y.E."/>
            <person name="Tovar-Ramirez D."/>
        </authorList>
    </citation>
    <scope>NUCLEOTIDE SEQUENCE [LARGE SCALE GENOMIC DNA]</scope>
    <source>
        <strain evidence="2">Araruama</strain>
    </source>
</reference>
<accession>A0A1V1P7E8</accession>
<dbReference type="SUPFAM" id="SSF81301">
    <property type="entry name" value="Nucleotidyltransferase"/>
    <property type="match status" value="1"/>
</dbReference>
<dbReference type="EMBL" id="ATBP01000381">
    <property type="protein sequence ID" value="ETR70718.1"/>
    <property type="molecule type" value="Genomic_DNA"/>
</dbReference>
<evidence type="ECO:0000313" key="1">
    <source>
        <dbReference type="EMBL" id="ETR70718.1"/>
    </source>
</evidence>
<proteinExistence type="predicted"/>
<name>A0A1V1P7E8_9BACT</name>
<comment type="caution">
    <text evidence="1">The sequence shown here is derived from an EMBL/GenBank/DDBJ whole genome shotgun (WGS) entry which is preliminary data.</text>
</comment>
<evidence type="ECO:0000313" key="2">
    <source>
        <dbReference type="Proteomes" id="UP000189670"/>
    </source>
</evidence>
<gene>
    <name evidence="1" type="ORF">OMM_08609</name>
</gene>
<dbReference type="InterPro" id="IPR043519">
    <property type="entry name" value="NT_sf"/>
</dbReference>
<dbReference type="InterPro" id="IPR018700">
    <property type="entry name" value="DUF2204"/>
</dbReference>
<organism evidence="1 2">
    <name type="scientific">Candidatus Magnetoglobus multicellularis str. Araruama</name>
    <dbReference type="NCBI Taxonomy" id="890399"/>
    <lineage>
        <taxon>Bacteria</taxon>
        <taxon>Pseudomonadati</taxon>
        <taxon>Thermodesulfobacteriota</taxon>
        <taxon>Desulfobacteria</taxon>
        <taxon>Desulfobacterales</taxon>
        <taxon>Desulfobacteraceae</taxon>
        <taxon>Candidatus Magnetoglobus</taxon>
    </lineage>
</organism>
<dbReference type="AlphaFoldDB" id="A0A1V1P7E8"/>
<dbReference type="Pfam" id="PF09970">
    <property type="entry name" value="DUF2204"/>
    <property type="match status" value="1"/>
</dbReference>
<protein>
    <recommendedName>
        <fullName evidence="3">Nucleotidyltransferase family protein</fullName>
    </recommendedName>
</protein>
<dbReference type="Gene3D" id="3.30.460.40">
    <property type="match status" value="1"/>
</dbReference>
<evidence type="ECO:0008006" key="3">
    <source>
        <dbReference type="Google" id="ProtNLM"/>
    </source>
</evidence>